<dbReference type="SUPFAM" id="SSF158235">
    <property type="entry name" value="SOCS box-like"/>
    <property type="match status" value="1"/>
</dbReference>
<keyword evidence="2 3" id="KW-0040">ANK repeat</keyword>
<feature type="compositionally biased region" description="Basic and acidic residues" evidence="4">
    <location>
        <begin position="441"/>
        <end position="468"/>
    </location>
</feature>
<evidence type="ECO:0000256" key="3">
    <source>
        <dbReference type="PROSITE-ProRule" id="PRU00023"/>
    </source>
</evidence>
<dbReference type="CDD" id="cd03587">
    <property type="entry name" value="SOCS"/>
    <property type="match status" value="1"/>
</dbReference>
<dbReference type="InterPro" id="IPR001496">
    <property type="entry name" value="SOCS_box"/>
</dbReference>
<dbReference type="PANTHER" id="PTHR24198:SF165">
    <property type="entry name" value="ANKYRIN REPEAT-CONTAINING PROTEIN-RELATED"/>
    <property type="match status" value="1"/>
</dbReference>
<keyword evidence="1" id="KW-0677">Repeat</keyword>
<feature type="domain" description="SOCS box" evidence="5">
    <location>
        <begin position="658"/>
        <end position="698"/>
    </location>
</feature>
<dbReference type="Pfam" id="PF12796">
    <property type="entry name" value="Ank_2"/>
    <property type="match status" value="2"/>
</dbReference>
<feature type="repeat" description="ANK" evidence="3">
    <location>
        <begin position="200"/>
        <end position="232"/>
    </location>
</feature>
<dbReference type="SMART" id="SM00248">
    <property type="entry name" value="ANK"/>
    <property type="match status" value="9"/>
</dbReference>
<feature type="region of interest" description="Disordered" evidence="4">
    <location>
        <begin position="128"/>
        <end position="150"/>
    </location>
</feature>
<accession>A0A0L7L3V3</accession>
<feature type="repeat" description="ANK" evidence="3">
    <location>
        <begin position="233"/>
        <end position="265"/>
    </location>
</feature>
<evidence type="ECO:0000259" key="5">
    <source>
        <dbReference type="PROSITE" id="PS50225"/>
    </source>
</evidence>
<reference evidence="6 7" key="1">
    <citation type="journal article" date="2015" name="Genome Biol. Evol.">
        <title>The genome of winter moth (Operophtera brumata) provides a genomic perspective on sexual dimorphism and phenology.</title>
        <authorList>
            <person name="Derks M.F."/>
            <person name="Smit S."/>
            <person name="Salis L."/>
            <person name="Schijlen E."/>
            <person name="Bossers A."/>
            <person name="Mateman C."/>
            <person name="Pijl A.S."/>
            <person name="de Ridder D."/>
            <person name="Groenen M.A."/>
            <person name="Visser M.E."/>
            <person name="Megens H.J."/>
        </authorList>
    </citation>
    <scope>NUCLEOTIDE SEQUENCE [LARGE SCALE GENOMIC DNA]</scope>
    <source>
        <strain evidence="6">WM2013NL</strain>
        <tissue evidence="6">Head and thorax</tissue>
    </source>
</reference>
<dbReference type="Pfam" id="PF07525">
    <property type="entry name" value="SOCS_box"/>
    <property type="match status" value="1"/>
</dbReference>
<dbReference type="InterPro" id="IPR036036">
    <property type="entry name" value="SOCS_box-like_dom_sf"/>
</dbReference>
<evidence type="ECO:0000256" key="2">
    <source>
        <dbReference type="ARBA" id="ARBA00023043"/>
    </source>
</evidence>
<dbReference type="InterPro" id="IPR002110">
    <property type="entry name" value="Ankyrin_rpt"/>
</dbReference>
<dbReference type="Gene3D" id="1.25.40.20">
    <property type="entry name" value="Ankyrin repeat-containing domain"/>
    <property type="match status" value="5"/>
</dbReference>
<dbReference type="PROSITE" id="PS50088">
    <property type="entry name" value="ANK_REPEAT"/>
    <property type="match status" value="4"/>
</dbReference>
<dbReference type="PROSITE" id="PS50225">
    <property type="entry name" value="SOCS"/>
    <property type="match status" value="1"/>
</dbReference>
<protein>
    <submittedName>
        <fullName evidence="6">Putative ankyrin repeat-containing protein</fullName>
    </submittedName>
</protein>
<dbReference type="PANTHER" id="PTHR24198">
    <property type="entry name" value="ANKYRIN REPEAT AND PROTEIN KINASE DOMAIN-CONTAINING PROTEIN"/>
    <property type="match status" value="1"/>
</dbReference>
<evidence type="ECO:0000313" key="7">
    <source>
        <dbReference type="Proteomes" id="UP000037510"/>
    </source>
</evidence>
<proteinExistence type="predicted"/>
<dbReference type="Pfam" id="PF13637">
    <property type="entry name" value="Ank_4"/>
    <property type="match status" value="1"/>
</dbReference>
<organism evidence="6 7">
    <name type="scientific">Operophtera brumata</name>
    <name type="common">Winter moth</name>
    <name type="synonym">Phalaena brumata</name>
    <dbReference type="NCBI Taxonomy" id="104452"/>
    <lineage>
        <taxon>Eukaryota</taxon>
        <taxon>Metazoa</taxon>
        <taxon>Ecdysozoa</taxon>
        <taxon>Arthropoda</taxon>
        <taxon>Hexapoda</taxon>
        <taxon>Insecta</taxon>
        <taxon>Pterygota</taxon>
        <taxon>Neoptera</taxon>
        <taxon>Endopterygota</taxon>
        <taxon>Lepidoptera</taxon>
        <taxon>Glossata</taxon>
        <taxon>Ditrysia</taxon>
        <taxon>Geometroidea</taxon>
        <taxon>Geometridae</taxon>
        <taxon>Larentiinae</taxon>
        <taxon>Operophtera</taxon>
    </lineage>
</organism>
<feature type="region of interest" description="Disordered" evidence="4">
    <location>
        <begin position="421"/>
        <end position="471"/>
    </location>
</feature>
<feature type="repeat" description="ANK" evidence="3">
    <location>
        <begin position="328"/>
        <end position="361"/>
    </location>
</feature>
<dbReference type="GO" id="GO:0035556">
    <property type="term" value="P:intracellular signal transduction"/>
    <property type="evidence" value="ECO:0007669"/>
    <property type="project" value="InterPro"/>
</dbReference>
<dbReference type="EMBL" id="JTDY01003128">
    <property type="protein sequence ID" value="KOB70100.1"/>
    <property type="molecule type" value="Genomic_DNA"/>
</dbReference>
<evidence type="ECO:0000256" key="4">
    <source>
        <dbReference type="SAM" id="MobiDB-lite"/>
    </source>
</evidence>
<dbReference type="Proteomes" id="UP000037510">
    <property type="component" value="Unassembled WGS sequence"/>
</dbReference>
<gene>
    <name evidence="6" type="ORF">OBRU01_15746</name>
</gene>
<comment type="caution">
    <text evidence="6">The sequence shown here is derived from an EMBL/GenBank/DDBJ whole genome shotgun (WGS) entry which is preliminary data.</text>
</comment>
<dbReference type="PROSITE" id="PS50297">
    <property type="entry name" value="ANK_REP_REGION"/>
    <property type="match status" value="4"/>
</dbReference>
<evidence type="ECO:0000313" key="6">
    <source>
        <dbReference type="EMBL" id="KOB70100.1"/>
    </source>
</evidence>
<dbReference type="AlphaFoldDB" id="A0A0L7L3V3"/>
<name>A0A0L7L3V3_OPEBR</name>
<keyword evidence="7" id="KW-1185">Reference proteome</keyword>
<dbReference type="SUPFAM" id="SSF48403">
    <property type="entry name" value="Ankyrin repeat"/>
    <property type="match status" value="2"/>
</dbReference>
<dbReference type="PRINTS" id="PR01415">
    <property type="entry name" value="ANKYRIN"/>
</dbReference>
<dbReference type="InterPro" id="IPR036770">
    <property type="entry name" value="Ankyrin_rpt-contain_sf"/>
</dbReference>
<dbReference type="STRING" id="104452.A0A0L7L3V3"/>
<evidence type="ECO:0000256" key="1">
    <source>
        <dbReference type="ARBA" id="ARBA00022737"/>
    </source>
</evidence>
<sequence>MLQAILSEDLETVSLLLSKGANPNKTVSNGKTCLGEAAYRGSTEIAKKLIAESHCDNTTKPLGNYEGDCACTSPNKNVTLKSLKRKLDKLTLDVNEKCKTLSDRRSKLELDPLKEGRNQGYYKMIHKDGSSSEESKVGGITVPATPTSPQTELEWDEDIGNVAASTSEDESVTSMYKLSTGAAISAASDYTCGIDQPDAFGRTALNYAAEQNNVEIVKALAEAGCKLDYAGSSGWSPLHASVASDRIDVVKALLSAGSDVNLRTPITLVADHGAILDLRDEKDRTALYIAAAQGHTDIVRFLIARGANYEMVELLASHGCGINVHNSIGETPLLLAMTIDNPCPFASVLLEKGANVNACNSHTGASALHVAVEFSEDPREFESLLNLLMNHSIDLDKRASTQDTALNRAILLHKCLSERVKQPHGRERAARRRGVQRGPARVREPAEPAHEPLHRPGQESLDSGHRPEQSNTTAQVMNACNSHTGASALHVAVELSEDPREFETLLNLLMNHSIDLDKRASTQDTALNRAILLHNHTGARALHVAVELSEDPREFESLLNLLMKHSIDLDKRASTQDTALNSSILLHKDRIAMQLVRYGANVNLCEVLTNVFGNLIIASNRKSTKLANMLIKAGHNKVILNLINNPKKTAKWITEIFKSPLSLADICRIQIRNMRENEINLRDFVASLPIPDIIKNFLMMEELVP</sequence>
<dbReference type="SMART" id="SM00969">
    <property type="entry name" value="SOCS_box"/>
    <property type="match status" value="1"/>
</dbReference>
<feature type="repeat" description="ANK" evidence="3">
    <location>
        <begin position="282"/>
        <end position="314"/>
    </location>
</feature>